<proteinExistence type="predicted"/>
<dbReference type="InterPro" id="IPR015005">
    <property type="entry name" value="DUF1854"/>
</dbReference>
<dbReference type="RefSeq" id="WP_377496355.1">
    <property type="nucleotide sequence ID" value="NZ_JBHMDO010000029.1"/>
</dbReference>
<dbReference type="Pfam" id="PF08909">
    <property type="entry name" value="DUF1854"/>
    <property type="match status" value="1"/>
</dbReference>
<name>A0ABV5KRB9_9BACL</name>
<dbReference type="Proteomes" id="UP001589747">
    <property type="component" value="Unassembled WGS sequence"/>
</dbReference>
<feature type="domain" description="DUF1854" evidence="1">
    <location>
        <begin position="34"/>
        <end position="163"/>
    </location>
</feature>
<gene>
    <name evidence="2" type="ORF">ACFFSY_17575</name>
</gene>
<organism evidence="2 3">
    <name type="scientific">Paenibacillus aurantiacus</name>
    <dbReference type="NCBI Taxonomy" id="1936118"/>
    <lineage>
        <taxon>Bacteria</taxon>
        <taxon>Bacillati</taxon>
        <taxon>Bacillota</taxon>
        <taxon>Bacilli</taxon>
        <taxon>Bacillales</taxon>
        <taxon>Paenibacillaceae</taxon>
        <taxon>Paenibacillus</taxon>
    </lineage>
</organism>
<sequence length="165" mass="19181">MAESYDIRLLKPDDVYLSRGEGGVLQGVVDGKPYDELIVHRTFPFRHPSAYISIRTTKDEELGIVRDIGELHSESAAELRAELQFRYFIPKVERIDSIQRKSDLWLWKLQTDLGPTRLAMRNLHEHIQYPGGNRAILIDINGKRCEISDWRTLDAHSRRQLEEVL</sequence>
<accession>A0ABV5KRB9</accession>
<dbReference type="EMBL" id="JBHMDO010000029">
    <property type="protein sequence ID" value="MFB9327741.1"/>
    <property type="molecule type" value="Genomic_DNA"/>
</dbReference>
<evidence type="ECO:0000313" key="2">
    <source>
        <dbReference type="EMBL" id="MFB9327741.1"/>
    </source>
</evidence>
<reference evidence="2 3" key="1">
    <citation type="submission" date="2024-09" db="EMBL/GenBank/DDBJ databases">
        <authorList>
            <person name="Sun Q."/>
            <person name="Mori K."/>
        </authorList>
    </citation>
    <scope>NUCLEOTIDE SEQUENCE [LARGE SCALE GENOMIC DNA]</scope>
    <source>
        <strain evidence="2 3">TISTR 2452</strain>
    </source>
</reference>
<comment type="caution">
    <text evidence="2">The sequence shown here is derived from an EMBL/GenBank/DDBJ whole genome shotgun (WGS) entry which is preliminary data.</text>
</comment>
<evidence type="ECO:0000259" key="1">
    <source>
        <dbReference type="Pfam" id="PF08909"/>
    </source>
</evidence>
<keyword evidence="3" id="KW-1185">Reference proteome</keyword>
<evidence type="ECO:0000313" key="3">
    <source>
        <dbReference type="Proteomes" id="UP001589747"/>
    </source>
</evidence>
<protein>
    <submittedName>
        <fullName evidence="2">DUF1854 domain-containing protein</fullName>
    </submittedName>
</protein>